<dbReference type="Proteomes" id="UP000195570">
    <property type="component" value="Unassembled WGS sequence"/>
</dbReference>
<dbReference type="InterPro" id="IPR039676">
    <property type="entry name" value="AOAH"/>
</dbReference>
<evidence type="ECO:0000313" key="4">
    <source>
        <dbReference type="EMBL" id="SCU67382.1"/>
    </source>
</evidence>
<name>A0A1G4I6F1_TRYEQ</name>
<dbReference type="GO" id="GO:0009104">
    <property type="term" value="P:lipopolysaccharide catabolic process"/>
    <property type="evidence" value="ECO:0007669"/>
    <property type="project" value="TreeGrafter"/>
</dbReference>
<dbReference type="Pfam" id="PF20825">
    <property type="entry name" value="Saposin"/>
    <property type="match status" value="1"/>
</dbReference>
<evidence type="ECO:0000313" key="5">
    <source>
        <dbReference type="Proteomes" id="UP000195570"/>
    </source>
</evidence>
<dbReference type="GO" id="GO:0005509">
    <property type="term" value="F:calcium ion binding"/>
    <property type="evidence" value="ECO:0007669"/>
    <property type="project" value="TreeGrafter"/>
</dbReference>
<dbReference type="InterPro" id="IPR048593">
    <property type="entry name" value="AOAH_Saposin_N"/>
</dbReference>
<evidence type="ECO:0000259" key="3">
    <source>
        <dbReference type="PROSITE" id="PS50015"/>
    </source>
</evidence>
<dbReference type="VEuPathDB" id="TriTrypDB:TEOVI_000736800"/>
<dbReference type="SMART" id="SM00741">
    <property type="entry name" value="SapB"/>
    <property type="match status" value="1"/>
</dbReference>
<dbReference type="InterPro" id="IPR001087">
    <property type="entry name" value="GDSL"/>
</dbReference>
<dbReference type="InterPro" id="IPR008139">
    <property type="entry name" value="SaposinB_dom"/>
</dbReference>
<accession>A0A1G4I6F1</accession>
<feature type="signal peptide" evidence="2">
    <location>
        <begin position="1"/>
        <end position="31"/>
    </location>
</feature>
<dbReference type="Gene3D" id="3.40.50.1110">
    <property type="entry name" value="SGNH hydrolase"/>
    <property type="match status" value="1"/>
</dbReference>
<keyword evidence="2" id="KW-0732">Signal</keyword>
<evidence type="ECO:0000256" key="2">
    <source>
        <dbReference type="SAM" id="SignalP"/>
    </source>
</evidence>
<dbReference type="InterPro" id="IPR036514">
    <property type="entry name" value="SGNH_hydro_sf"/>
</dbReference>
<dbReference type="PANTHER" id="PTHR15010:SF0">
    <property type="entry name" value="ACYLOXYACYL HYDROLASE"/>
    <property type="match status" value="1"/>
</dbReference>
<dbReference type="Pfam" id="PF00657">
    <property type="entry name" value="Lipase_GDSL"/>
    <property type="match status" value="1"/>
</dbReference>
<protein>
    <submittedName>
        <fullName evidence="4">GPI inositol deacylase</fullName>
    </submittedName>
</protein>
<dbReference type="SUPFAM" id="SSF47862">
    <property type="entry name" value="Saposin"/>
    <property type="match status" value="1"/>
</dbReference>
<dbReference type="InterPro" id="IPR011001">
    <property type="entry name" value="Saposin-like"/>
</dbReference>
<proteinExistence type="predicted"/>
<comment type="caution">
    <text evidence="4">The sequence shown here is derived from an EMBL/GenBank/DDBJ whole genome shotgun (WGS) entry which is preliminary data.</text>
</comment>
<dbReference type="PANTHER" id="PTHR15010">
    <property type="entry name" value="ACYLOXYACYL HYDROLASE"/>
    <property type="match status" value="1"/>
</dbReference>
<gene>
    <name evidence="4" type="ORF">TEOVI_000736800</name>
</gene>
<keyword evidence="1" id="KW-1015">Disulfide bond</keyword>
<feature type="chain" id="PRO_5009235230" evidence="2">
    <location>
        <begin position="32"/>
        <end position="558"/>
    </location>
</feature>
<dbReference type="EMBL" id="CZPT02000739">
    <property type="protein sequence ID" value="SCU67382.1"/>
    <property type="molecule type" value="Genomic_DNA"/>
</dbReference>
<keyword evidence="5" id="KW-1185">Reference proteome</keyword>
<dbReference type="CDD" id="cd01826">
    <property type="entry name" value="acyloxyacyl_hydrolase_like"/>
    <property type="match status" value="1"/>
</dbReference>
<dbReference type="PROSITE" id="PS50015">
    <property type="entry name" value="SAP_B"/>
    <property type="match status" value="1"/>
</dbReference>
<organism evidence="4 5">
    <name type="scientific">Trypanosoma equiperdum</name>
    <dbReference type="NCBI Taxonomy" id="5694"/>
    <lineage>
        <taxon>Eukaryota</taxon>
        <taxon>Discoba</taxon>
        <taxon>Euglenozoa</taxon>
        <taxon>Kinetoplastea</taxon>
        <taxon>Metakinetoplastina</taxon>
        <taxon>Trypanosomatida</taxon>
        <taxon>Trypanosomatidae</taxon>
        <taxon>Trypanosoma</taxon>
    </lineage>
</organism>
<dbReference type="SUPFAM" id="SSF52266">
    <property type="entry name" value="SGNH hydrolase"/>
    <property type="match status" value="1"/>
</dbReference>
<dbReference type="AlphaFoldDB" id="A0A1G4I6F1"/>
<reference evidence="4" key="1">
    <citation type="submission" date="2016-09" db="EMBL/GenBank/DDBJ databases">
        <authorList>
            <person name="Hebert L."/>
            <person name="Moumen B."/>
        </authorList>
    </citation>
    <scope>NUCLEOTIDE SEQUENCE [LARGE SCALE GENOMIC DNA]</scope>
    <source>
        <strain evidence="4">OVI</strain>
    </source>
</reference>
<feature type="domain" description="Saposin B-type" evidence="3">
    <location>
        <begin position="43"/>
        <end position="122"/>
    </location>
</feature>
<dbReference type="GeneID" id="92381302"/>
<sequence length="558" mass="61431">MSRLYIFYKLLLFTALLQLTVVCPSIHTAKAEARESKSLGSSDTWGCVLCTAVVATVSQLGQLHQIPAKDALGLFCSFFRSAEAVLCKTASLILLEGALQLIDEGRTPDKVCQIMKYCDTEECILFPPDKNDTLPLHKLRSAYRLDGRKLVDACRTFPTLCRPLFEDSAHDKDGDRFSTYPTKRGTDWRGRDCDDDDARVYPGRNSTDSQRDENCNGIYGVEESSKKTYEELWCSNSSPMGVIAVGDSATADFGIPLGYVSILDLSSEAVANIIPVLDNEIDWPMLSGLTGFANSTRYEPDVDGPMASVYSKLVELNRCNHRDYQNLGHNGARSGSILSILDSVARNRSESVKPAYVFFSMVGNDVCPRPQDAPTPLDYYHSLSEAVKKADSFLPPGSHVLIVSLVDARAAIGSIVNRIHPIGTLNSDVTYGNLYDYLNCLQVSPCWGWLNSNESVRNETWERASAMNAMISRVVDESTDLENIKVHALGDVIGEVVSSFEGPLWKLVNPVDGFHPSQIATALMGARVFAKMQDLGILPTENPFNGDIQRRFGDQGGY</sequence>
<dbReference type="RefSeq" id="XP_067078705.1">
    <property type="nucleotide sequence ID" value="XM_067222604.1"/>
</dbReference>
<evidence type="ECO:0000256" key="1">
    <source>
        <dbReference type="ARBA" id="ARBA00023157"/>
    </source>
</evidence>
<dbReference type="GO" id="GO:0050528">
    <property type="term" value="F:acyloxyacyl hydrolase activity"/>
    <property type="evidence" value="ECO:0007669"/>
    <property type="project" value="InterPro"/>
</dbReference>